<dbReference type="AlphaFoldDB" id="A0A0F9CDU3"/>
<protein>
    <submittedName>
        <fullName evidence="1">Uncharacterized protein</fullName>
    </submittedName>
</protein>
<accession>A0A0F9CDU3</accession>
<name>A0A0F9CDU3_9ZZZZ</name>
<sequence>MRSGVVKKFLIIAKDAKDARRYATDKGIRPKDYKYAASPRGIEGASDMQVVVTEDVDKHKDHAQIMDMIHMCLVTGHLSMFKGVRP</sequence>
<evidence type="ECO:0000313" key="1">
    <source>
        <dbReference type="EMBL" id="KKL47568.1"/>
    </source>
</evidence>
<comment type="caution">
    <text evidence="1">The sequence shown here is derived from an EMBL/GenBank/DDBJ whole genome shotgun (WGS) entry which is preliminary data.</text>
</comment>
<dbReference type="EMBL" id="LAZR01033617">
    <property type="protein sequence ID" value="KKL47568.1"/>
    <property type="molecule type" value="Genomic_DNA"/>
</dbReference>
<proteinExistence type="predicted"/>
<organism evidence="1">
    <name type="scientific">marine sediment metagenome</name>
    <dbReference type="NCBI Taxonomy" id="412755"/>
    <lineage>
        <taxon>unclassified sequences</taxon>
        <taxon>metagenomes</taxon>
        <taxon>ecological metagenomes</taxon>
    </lineage>
</organism>
<reference evidence="1" key="1">
    <citation type="journal article" date="2015" name="Nature">
        <title>Complex archaea that bridge the gap between prokaryotes and eukaryotes.</title>
        <authorList>
            <person name="Spang A."/>
            <person name="Saw J.H."/>
            <person name="Jorgensen S.L."/>
            <person name="Zaremba-Niedzwiedzka K."/>
            <person name="Martijn J."/>
            <person name="Lind A.E."/>
            <person name="van Eijk R."/>
            <person name="Schleper C."/>
            <person name="Guy L."/>
            <person name="Ettema T.J."/>
        </authorList>
    </citation>
    <scope>NUCLEOTIDE SEQUENCE</scope>
</reference>
<gene>
    <name evidence="1" type="ORF">LCGC14_2334210</name>
</gene>